<protein>
    <submittedName>
        <fullName evidence="6">Family 2 glycosyl transferase</fullName>
    </submittedName>
</protein>
<dbReference type="AlphaFoldDB" id="A0A829GKY5"/>
<keyword evidence="3 6" id="KW-0808">Transferase</keyword>
<feature type="transmembrane region" description="Helical" evidence="4">
    <location>
        <begin position="331"/>
        <end position="351"/>
    </location>
</feature>
<sequence>MDTLLFIIAVYSLISVLFVLVNVLFSNIQILANLNTQIREKKISTLKHKISIVIPAYNESKTIAVSVNSIMSNSYPYRQVIIVNDGSTDETAQELSKLKQKYNDLVIVNQKNKGKSAALNNALFNYVTGDIMLVLDADSLASPDALAHLNLTFQDSKICAVSSNIRVLHPKKFIEWAQFFEYLFSSHNRGGQVPLNIQYIIGGAGSAFRVPLLKQVGGYDINTPTEDIALSLKLIDHFGNKKWVFGYAQETIFYTMPVHYYRELIKQRLRWRYGQIYALIKYKRLMFNRSQKYTFLFSFIRLPFSFLGIVGLLVGPFLTFTSFLALLMLDYYLFFGIALLFGLMLLFTLANEPKISTNDKAKLIAFSPVLCILLSVTSFVEFISLILSFKKIRQAVKIGEANATWNHVSR</sequence>
<evidence type="ECO:0000256" key="2">
    <source>
        <dbReference type="ARBA" id="ARBA00022676"/>
    </source>
</evidence>
<dbReference type="GO" id="GO:0016757">
    <property type="term" value="F:glycosyltransferase activity"/>
    <property type="evidence" value="ECO:0007669"/>
    <property type="project" value="UniProtKB-KW"/>
</dbReference>
<keyword evidence="4" id="KW-0812">Transmembrane</keyword>
<evidence type="ECO:0000256" key="3">
    <source>
        <dbReference type="ARBA" id="ARBA00022679"/>
    </source>
</evidence>
<comment type="caution">
    <text evidence="6">The sequence shown here is derived from an EMBL/GenBank/DDBJ whole genome shotgun (WGS) entry which is preliminary data.</text>
</comment>
<dbReference type="Proteomes" id="UP000014316">
    <property type="component" value="Unassembled WGS sequence"/>
</dbReference>
<dbReference type="Gene3D" id="3.90.550.10">
    <property type="entry name" value="Spore Coat Polysaccharide Biosynthesis Protein SpsA, Chain A"/>
    <property type="match status" value="1"/>
</dbReference>
<gene>
    <name evidence="6" type="ORF">Lpp123_01589</name>
</gene>
<dbReference type="PANTHER" id="PTHR43630:SF1">
    <property type="entry name" value="POLY-BETA-1,6-N-ACETYL-D-GLUCOSAMINE SYNTHASE"/>
    <property type="match status" value="1"/>
</dbReference>
<dbReference type="Pfam" id="PF00535">
    <property type="entry name" value="Glycos_transf_2"/>
    <property type="match status" value="1"/>
</dbReference>
<dbReference type="PANTHER" id="PTHR43630">
    <property type="entry name" value="POLY-BETA-1,6-N-ACETYL-D-GLUCOSAMINE SYNTHASE"/>
    <property type="match status" value="1"/>
</dbReference>
<evidence type="ECO:0000259" key="5">
    <source>
        <dbReference type="Pfam" id="PF00535"/>
    </source>
</evidence>
<dbReference type="InterPro" id="IPR001173">
    <property type="entry name" value="Glyco_trans_2-like"/>
</dbReference>
<dbReference type="CDD" id="cd06423">
    <property type="entry name" value="CESA_like"/>
    <property type="match status" value="1"/>
</dbReference>
<organism evidence="6 7">
    <name type="scientific">Lacticaseibacillus paracasei subsp. paracasei Lpp123</name>
    <dbReference type="NCBI Taxonomy" id="1256201"/>
    <lineage>
        <taxon>Bacteria</taxon>
        <taxon>Bacillati</taxon>
        <taxon>Bacillota</taxon>
        <taxon>Bacilli</taxon>
        <taxon>Lactobacillales</taxon>
        <taxon>Lactobacillaceae</taxon>
        <taxon>Lacticaseibacillus</taxon>
    </lineage>
</organism>
<feature type="transmembrane region" description="Helical" evidence="4">
    <location>
        <begin position="293"/>
        <end position="319"/>
    </location>
</feature>
<dbReference type="SUPFAM" id="SSF53448">
    <property type="entry name" value="Nucleotide-diphospho-sugar transferases"/>
    <property type="match status" value="1"/>
</dbReference>
<evidence type="ECO:0000313" key="7">
    <source>
        <dbReference type="Proteomes" id="UP000014316"/>
    </source>
</evidence>
<name>A0A829GKY5_LACPA</name>
<evidence type="ECO:0000256" key="1">
    <source>
        <dbReference type="ARBA" id="ARBA00006739"/>
    </source>
</evidence>
<evidence type="ECO:0000256" key="4">
    <source>
        <dbReference type="SAM" id="Phobius"/>
    </source>
</evidence>
<feature type="transmembrane region" description="Helical" evidence="4">
    <location>
        <begin position="6"/>
        <end position="32"/>
    </location>
</feature>
<dbReference type="InterPro" id="IPR029044">
    <property type="entry name" value="Nucleotide-diphossugar_trans"/>
</dbReference>
<reference evidence="6 7" key="1">
    <citation type="journal article" date="2013" name="PLoS ONE">
        <title>Lactobacillus paracasei comparative genomics: towards species pan-genome definition and exploitation of diversity.</title>
        <authorList>
            <person name="Smokvina T."/>
            <person name="Wels M."/>
            <person name="Polka J."/>
            <person name="Chervaux C."/>
            <person name="Brisse S."/>
            <person name="Boekhorst J."/>
            <person name="van Hylckama Vlieg J.E."/>
            <person name="Siezen R.J."/>
        </authorList>
    </citation>
    <scope>NUCLEOTIDE SEQUENCE [LARGE SCALE GENOMIC DNA]</scope>
    <source>
        <strain evidence="6 7">Lpp123</strain>
    </source>
</reference>
<feature type="transmembrane region" description="Helical" evidence="4">
    <location>
        <begin position="363"/>
        <end position="387"/>
    </location>
</feature>
<proteinExistence type="inferred from homology"/>
<feature type="domain" description="Glycosyltransferase 2-like" evidence="5">
    <location>
        <begin position="51"/>
        <end position="216"/>
    </location>
</feature>
<evidence type="ECO:0000313" key="6">
    <source>
        <dbReference type="EMBL" id="EPC58455.1"/>
    </source>
</evidence>
<keyword evidence="4" id="KW-1133">Transmembrane helix</keyword>
<accession>A0A829GKY5</accession>
<keyword evidence="4" id="KW-0472">Membrane</keyword>
<dbReference type="EMBL" id="ANJW01000087">
    <property type="protein sequence ID" value="EPC58455.1"/>
    <property type="molecule type" value="Genomic_DNA"/>
</dbReference>
<keyword evidence="2" id="KW-0328">Glycosyltransferase</keyword>
<comment type="similarity">
    <text evidence="1">Belongs to the glycosyltransferase 2 family.</text>
</comment>